<feature type="domain" description="Activator of Hsp90 ATPase homologue 1/2-like C-terminal" evidence="2">
    <location>
        <begin position="29"/>
        <end position="165"/>
    </location>
</feature>
<protein>
    <submittedName>
        <fullName evidence="3">Uncharacterized conserved protein YndB, AHSA1/START domain</fullName>
    </submittedName>
</protein>
<evidence type="ECO:0000256" key="1">
    <source>
        <dbReference type="ARBA" id="ARBA00006817"/>
    </source>
</evidence>
<dbReference type="InterPro" id="IPR023393">
    <property type="entry name" value="START-like_dom_sf"/>
</dbReference>
<organism evidence="3 4">
    <name type="scientific">Wenxinia saemankumensis</name>
    <dbReference type="NCBI Taxonomy" id="1447782"/>
    <lineage>
        <taxon>Bacteria</taxon>
        <taxon>Pseudomonadati</taxon>
        <taxon>Pseudomonadota</taxon>
        <taxon>Alphaproteobacteria</taxon>
        <taxon>Rhodobacterales</taxon>
        <taxon>Roseobacteraceae</taxon>
        <taxon>Wenxinia</taxon>
    </lineage>
</organism>
<dbReference type="OrthoDB" id="9805228at2"/>
<comment type="similarity">
    <text evidence="1">Belongs to the AHA1 family.</text>
</comment>
<dbReference type="SUPFAM" id="SSF55961">
    <property type="entry name" value="Bet v1-like"/>
    <property type="match status" value="1"/>
</dbReference>
<evidence type="ECO:0000313" key="3">
    <source>
        <dbReference type="EMBL" id="SHI62923.1"/>
    </source>
</evidence>
<accession>A0A1M6CPW5</accession>
<reference evidence="3 4" key="1">
    <citation type="submission" date="2016-11" db="EMBL/GenBank/DDBJ databases">
        <authorList>
            <person name="Jaros S."/>
            <person name="Januszkiewicz K."/>
            <person name="Wedrychowicz H."/>
        </authorList>
    </citation>
    <scope>NUCLEOTIDE SEQUENCE [LARGE SCALE GENOMIC DNA]</scope>
    <source>
        <strain evidence="3 4">DSM 100565</strain>
    </source>
</reference>
<name>A0A1M6CPW5_9RHOB</name>
<dbReference type="Proteomes" id="UP000184292">
    <property type="component" value="Unassembled WGS sequence"/>
</dbReference>
<dbReference type="STRING" id="1447782.SAMN05444417_1299"/>
<evidence type="ECO:0000259" key="2">
    <source>
        <dbReference type="Pfam" id="PF08327"/>
    </source>
</evidence>
<dbReference type="RefSeq" id="WP_083601178.1">
    <property type="nucleotide sequence ID" value="NZ_FQYO01000002.1"/>
</dbReference>
<dbReference type="Gene3D" id="3.30.530.20">
    <property type="match status" value="1"/>
</dbReference>
<proteinExistence type="inferred from homology"/>
<keyword evidence="4" id="KW-1185">Reference proteome</keyword>
<dbReference type="EMBL" id="FQYO01000002">
    <property type="protein sequence ID" value="SHI62923.1"/>
    <property type="molecule type" value="Genomic_DNA"/>
</dbReference>
<dbReference type="AlphaFoldDB" id="A0A1M6CPW5"/>
<gene>
    <name evidence="3" type="ORF">SAMN05444417_1299</name>
</gene>
<evidence type="ECO:0000313" key="4">
    <source>
        <dbReference type="Proteomes" id="UP000184292"/>
    </source>
</evidence>
<dbReference type="InterPro" id="IPR013538">
    <property type="entry name" value="ASHA1/2-like_C"/>
</dbReference>
<dbReference type="Pfam" id="PF08327">
    <property type="entry name" value="AHSA1"/>
    <property type="match status" value="1"/>
</dbReference>
<sequence>MTSTAVDPVTTTRVEEAEPAALVVTRDFAAPPEKVWRAFTDPAILTRWMTGYPGWTMTCEMDVREGGAFRWTWEETETGSRFGFHGTYREVIPHGRIVNTETYDPGTVGGGIGTSVNTTTFAATPYGTRMVLRIDYDSPATRAAALETGMTEGMEVTYGLLDGVLAGG</sequence>